<dbReference type="EMBL" id="JAUZEE010000004">
    <property type="protein sequence ID" value="MDP4300883.1"/>
    <property type="molecule type" value="Genomic_DNA"/>
</dbReference>
<dbReference type="Proteomes" id="UP001235760">
    <property type="component" value="Unassembled WGS sequence"/>
</dbReference>
<keyword evidence="4 9" id="KW-0456">Lyase</keyword>
<dbReference type="Pfam" id="PF02602">
    <property type="entry name" value="HEM4"/>
    <property type="match status" value="1"/>
</dbReference>
<dbReference type="CDD" id="cd06578">
    <property type="entry name" value="HemD"/>
    <property type="match status" value="1"/>
</dbReference>
<evidence type="ECO:0000256" key="7">
    <source>
        <dbReference type="ARBA" id="ARBA00040167"/>
    </source>
</evidence>
<evidence type="ECO:0000259" key="10">
    <source>
        <dbReference type="Pfam" id="PF02602"/>
    </source>
</evidence>
<dbReference type="SUPFAM" id="SSF69618">
    <property type="entry name" value="HemD-like"/>
    <property type="match status" value="1"/>
</dbReference>
<dbReference type="Gene3D" id="3.40.50.10090">
    <property type="match status" value="2"/>
</dbReference>
<evidence type="ECO:0000313" key="11">
    <source>
        <dbReference type="EMBL" id="MDP4300883.1"/>
    </source>
</evidence>
<organism evidence="11 12">
    <name type="scientific">Leptothrix discophora</name>
    <dbReference type="NCBI Taxonomy" id="89"/>
    <lineage>
        <taxon>Bacteria</taxon>
        <taxon>Pseudomonadati</taxon>
        <taxon>Pseudomonadota</taxon>
        <taxon>Betaproteobacteria</taxon>
        <taxon>Burkholderiales</taxon>
        <taxon>Sphaerotilaceae</taxon>
        <taxon>Leptothrix</taxon>
    </lineage>
</organism>
<evidence type="ECO:0000256" key="6">
    <source>
        <dbReference type="ARBA" id="ARBA00037589"/>
    </source>
</evidence>
<accession>A0ABT9G319</accession>
<dbReference type="GO" id="GO:0004852">
    <property type="term" value="F:uroporphyrinogen-III synthase activity"/>
    <property type="evidence" value="ECO:0007669"/>
    <property type="project" value="UniProtKB-EC"/>
</dbReference>
<dbReference type="RefSeq" id="WP_305749442.1">
    <property type="nucleotide sequence ID" value="NZ_JAUZEE010000004.1"/>
</dbReference>
<gene>
    <name evidence="11" type="ORF">Q8X39_09570</name>
</gene>
<name>A0ABT9G319_LEPDI</name>
<comment type="function">
    <text evidence="6 9">Catalyzes cyclization of the linear tetrapyrrole, hydroxymethylbilane, to the macrocyclic uroporphyrinogen III.</text>
</comment>
<dbReference type="PANTHER" id="PTHR38042">
    <property type="entry name" value="UROPORPHYRINOGEN-III SYNTHASE, CHLOROPLASTIC"/>
    <property type="match status" value="1"/>
</dbReference>
<evidence type="ECO:0000256" key="8">
    <source>
        <dbReference type="ARBA" id="ARBA00048617"/>
    </source>
</evidence>
<comment type="caution">
    <text evidence="11">The sequence shown here is derived from an EMBL/GenBank/DDBJ whole genome shotgun (WGS) entry which is preliminary data.</text>
</comment>
<comment type="catalytic activity">
    <reaction evidence="8 9">
        <text>hydroxymethylbilane = uroporphyrinogen III + H2O</text>
        <dbReference type="Rhea" id="RHEA:18965"/>
        <dbReference type="ChEBI" id="CHEBI:15377"/>
        <dbReference type="ChEBI" id="CHEBI:57308"/>
        <dbReference type="ChEBI" id="CHEBI:57845"/>
        <dbReference type="EC" id="4.2.1.75"/>
    </reaction>
</comment>
<comment type="similarity">
    <text evidence="2 9">Belongs to the uroporphyrinogen-III synthase family.</text>
</comment>
<evidence type="ECO:0000256" key="3">
    <source>
        <dbReference type="ARBA" id="ARBA00013109"/>
    </source>
</evidence>
<evidence type="ECO:0000313" key="12">
    <source>
        <dbReference type="Proteomes" id="UP001235760"/>
    </source>
</evidence>
<feature type="domain" description="Tetrapyrrole biosynthesis uroporphyrinogen III synthase" evidence="10">
    <location>
        <begin position="20"/>
        <end position="258"/>
    </location>
</feature>
<proteinExistence type="inferred from homology"/>
<comment type="pathway">
    <text evidence="1 9">Porphyrin-containing compound metabolism; protoporphyrin-IX biosynthesis; coproporphyrinogen-III from 5-aminolevulinate: step 3/4.</text>
</comment>
<sequence length="268" mass="28867">MPTTSALPTLIVTRPQPQADEWVDRLAALGCPAVALPLLVIEPQPAFAPAVRQAWATLATRRLVMFVSPNAVLQFFAQAPVGSRWPATTQAAATGPGTVAALRAQGLDAAQVLSPRPDSAQFDAETLWQQQLAAIDWPGRQALIVRGEDGRDWLASTLRAAGARVDLLAAYRRIAPAWDDAQLALLARIEADPARHAWQFSSSEAVRHLAAWIARQARPQPGLLATTALATHPRIAETARAAGWSQVIEVTPDAAQMLARLRQMPFPD</sequence>
<protein>
    <recommendedName>
        <fullName evidence="7 9">Uroporphyrinogen-III synthase</fullName>
        <ecNumber evidence="3 9">4.2.1.75</ecNumber>
    </recommendedName>
</protein>
<evidence type="ECO:0000256" key="9">
    <source>
        <dbReference type="RuleBase" id="RU366031"/>
    </source>
</evidence>
<evidence type="ECO:0000256" key="1">
    <source>
        <dbReference type="ARBA" id="ARBA00004772"/>
    </source>
</evidence>
<evidence type="ECO:0000256" key="2">
    <source>
        <dbReference type="ARBA" id="ARBA00008133"/>
    </source>
</evidence>
<keyword evidence="5 9" id="KW-0627">Porphyrin biosynthesis</keyword>
<dbReference type="PANTHER" id="PTHR38042:SF1">
    <property type="entry name" value="UROPORPHYRINOGEN-III SYNTHASE, CHLOROPLASTIC"/>
    <property type="match status" value="1"/>
</dbReference>
<dbReference type="InterPro" id="IPR036108">
    <property type="entry name" value="4pyrrol_syn_uPrphyn_synt_sf"/>
</dbReference>
<keyword evidence="12" id="KW-1185">Reference proteome</keyword>
<reference evidence="11 12" key="1">
    <citation type="submission" date="2023-08" db="EMBL/GenBank/DDBJ databases">
        <authorList>
            <person name="Roldan D.M."/>
            <person name="Menes R.J."/>
        </authorList>
    </citation>
    <scope>NUCLEOTIDE SEQUENCE [LARGE SCALE GENOMIC DNA]</scope>
    <source>
        <strain evidence="11 12">CCM 2812</strain>
    </source>
</reference>
<evidence type="ECO:0000256" key="4">
    <source>
        <dbReference type="ARBA" id="ARBA00023239"/>
    </source>
</evidence>
<dbReference type="EC" id="4.2.1.75" evidence="3 9"/>
<dbReference type="InterPro" id="IPR003754">
    <property type="entry name" value="4pyrrol_synth_uPrphyn_synth"/>
</dbReference>
<dbReference type="InterPro" id="IPR039793">
    <property type="entry name" value="UROS/Hem4"/>
</dbReference>
<evidence type="ECO:0000256" key="5">
    <source>
        <dbReference type="ARBA" id="ARBA00023244"/>
    </source>
</evidence>